<dbReference type="EC" id="2.1.1.-" evidence="4"/>
<reference evidence="5" key="1">
    <citation type="journal article" date="2019" name="Int. J. Syst. Evol. Microbiol.">
        <title>The Global Catalogue of Microorganisms (GCM) 10K type strain sequencing project: providing services to taxonomists for standard genome sequencing and annotation.</title>
        <authorList>
            <consortium name="The Broad Institute Genomics Platform"/>
            <consortium name="The Broad Institute Genome Sequencing Center for Infectious Disease"/>
            <person name="Wu L."/>
            <person name="Ma J."/>
        </authorList>
    </citation>
    <scope>NUCLEOTIDE SEQUENCE [LARGE SCALE GENOMIC DNA]</scope>
    <source>
        <strain evidence="5">TBRC 4489</strain>
    </source>
</reference>
<dbReference type="GO" id="GO:0008168">
    <property type="term" value="F:methyltransferase activity"/>
    <property type="evidence" value="ECO:0007669"/>
    <property type="project" value="UniProtKB-KW"/>
</dbReference>
<dbReference type="EMBL" id="JBHSBM010000040">
    <property type="protein sequence ID" value="MFC4062178.1"/>
    <property type="molecule type" value="Genomic_DNA"/>
</dbReference>
<accession>A0ABV8ID82</accession>
<dbReference type="PANTHER" id="PTHR10509:SF14">
    <property type="entry name" value="CAFFEOYL-COA O-METHYLTRANSFERASE 3-RELATED"/>
    <property type="match status" value="1"/>
</dbReference>
<keyword evidence="5" id="KW-1185">Reference proteome</keyword>
<dbReference type="InterPro" id="IPR029063">
    <property type="entry name" value="SAM-dependent_MTases_sf"/>
</dbReference>
<dbReference type="PANTHER" id="PTHR10509">
    <property type="entry name" value="O-METHYLTRANSFERASE-RELATED"/>
    <property type="match status" value="1"/>
</dbReference>
<gene>
    <name evidence="4" type="ORF">ACFOWE_28070</name>
</gene>
<protein>
    <submittedName>
        <fullName evidence="4">O-methyltransferase</fullName>
        <ecNumber evidence="4">2.1.1.-</ecNumber>
    </submittedName>
</protein>
<evidence type="ECO:0000256" key="3">
    <source>
        <dbReference type="ARBA" id="ARBA00022691"/>
    </source>
</evidence>
<dbReference type="GO" id="GO:0032259">
    <property type="term" value="P:methylation"/>
    <property type="evidence" value="ECO:0007669"/>
    <property type="project" value="UniProtKB-KW"/>
</dbReference>
<dbReference type="Gene3D" id="3.40.50.150">
    <property type="entry name" value="Vaccinia Virus protein VP39"/>
    <property type="match status" value="1"/>
</dbReference>
<keyword evidence="3" id="KW-0949">S-adenosyl-L-methionine</keyword>
<sequence>MSVPYLDPAVGQYMRAHSSEPDDLLEALAARARETPGIPAGLQISADQGRFLTMITQAARARTAVEVSPLTGYSTLCLARGLSARGRLTCFADSREPATLAQPYWEQAGVAGRIVLRIGPIAERLPDLPFVPAVDVAFVNADAADCDLFYTILLPHLASGGLMLVAGTLRDGRIARPAGRDEATRAMDEFNESVAADDRVGVIMLAVGGGLTMIRKH</sequence>
<evidence type="ECO:0000313" key="5">
    <source>
        <dbReference type="Proteomes" id="UP001595850"/>
    </source>
</evidence>
<dbReference type="Pfam" id="PF01596">
    <property type="entry name" value="Methyltransf_3"/>
    <property type="match status" value="1"/>
</dbReference>
<evidence type="ECO:0000313" key="4">
    <source>
        <dbReference type="EMBL" id="MFC4062178.1"/>
    </source>
</evidence>
<keyword evidence="1 4" id="KW-0489">Methyltransferase</keyword>
<dbReference type="Proteomes" id="UP001595850">
    <property type="component" value="Unassembled WGS sequence"/>
</dbReference>
<keyword evidence="2 4" id="KW-0808">Transferase</keyword>
<dbReference type="InterPro" id="IPR050362">
    <property type="entry name" value="Cation-dep_OMT"/>
</dbReference>
<proteinExistence type="predicted"/>
<dbReference type="PROSITE" id="PS51682">
    <property type="entry name" value="SAM_OMT_I"/>
    <property type="match status" value="1"/>
</dbReference>
<evidence type="ECO:0000256" key="1">
    <source>
        <dbReference type="ARBA" id="ARBA00022603"/>
    </source>
</evidence>
<dbReference type="InterPro" id="IPR002935">
    <property type="entry name" value="SAM_O-MeTrfase"/>
</dbReference>
<organism evidence="4 5">
    <name type="scientific">Planomonospora corallina</name>
    <dbReference type="NCBI Taxonomy" id="1806052"/>
    <lineage>
        <taxon>Bacteria</taxon>
        <taxon>Bacillati</taxon>
        <taxon>Actinomycetota</taxon>
        <taxon>Actinomycetes</taxon>
        <taxon>Streptosporangiales</taxon>
        <taxon>Streptosporangiaceae</taxon>
        <taxon>Planomonospora</taxon>
    </lineage>
</organism>
<name>A0ABV8ID82_9ACTN</name>
<evidence type="ECO:0000256" key="2">
    <source>
        <dbReference type="ARBA" id="ARBA00022679"/>
    </source>
</evidence>
<comment type="caution">
    <text evidence="4">The sequence shown here is derived from an EMBL/GenBank/DDBJ whole genome shotgun (WGS) entry which is preliminary data.</text>
</comment>
<dbReference type="SUPFAM" id="SSF53335">
    <property type="entry name" value="S-adenosyl-L-methionine-dependent methyltransferases"/>
    <property type="match status" value="1"/>
</dbReference>
<dbReference type="RefSeq" id="WP_377293036.1">
    <property type="nucleotide sequence ID" value="NZ_JBHSBM010000040.1"/>
</dbReference>